<dbReference type="GO" id="GO:0009103">
    <property type="term" value="P:lipopolysaccharide biosynthetic process"/>
    <property type="evidence" value="ECO:0007669"/>
    <property type="project" value="UniProtKB-ARBA"/>
</dbReference>
<keyword evidence="2" id="KW-1003">Cell membrane</keyword>
<keyword evidence="5 8" id="KW-0812">Transmembrane</keyword>
<evidence type="ECO:0000256" key="2">
    <source>
        <dbReference type="ARBA" id="ARBA00022475"/>
    </source>
</evidence>
<dbReference type="InterPro" id="IPR050297">
    <property type="entry name" value="LipidA_mod_glycosyltrf_83"/>
</dbReference>
<feature type="transmembrane region" description="Helical" evidence="8">
    <location>
        <begin position="9"/>
        <end position="28"/>
    </location>
</feature>
<evidence type="ECO:0000256" key="4">
    <source>
        <dbReference type="ARBA" id="ARBA00022679"/>
    </source>
</evidence>
<evidence type="ECO:0000313" key="10">
    <source>
        <dbReference type="EMBL" id="RIH66637.1"/>
    </source>
</evidence>
<comment type="caution">
    <text evidence="10">The sequence shown here is derived from an EMBL/GenBank/DDBJ whole genome shotgun (WGS) entry which is preliminary data.</text>
</comment>
<keyword evidence="6 8" id="KW-1133">Transmembrane helix</keyword>
<dbReference type="EMBL" id="QWET01000002">
    <property type="protein sequence ID" value="RIH66637.1"/>
    <property type="molecule type" value="Genomic_DNA"/>
</dbReference>
<gene>
    <name evidence="10" type="ORF">D1164_03290</name>
</gene>
<feature type="transmembrane region" description="Helical" evidence="8">
    <location>
        <begin position="313"/>
        <end position="331"/>
    </location>
</feature>
<dbReference type="Proteomes" id="UP000266441">
    <property type="component" value="Unassembled WGS sequence"/>
</dbReference>
<feature type="transmembrane region" description="Helical" evidence="8">
    <location>
        <begin position="283"/>
        <end position="301"/>
    </location>
</feature>
<feature type="transmembrane region" description="Helical" evidence="8">
    <location>
        <begin position="145"/>
        <end position="170"/>
    </location>
</feature>
<feature type="transmembrane region" description="Helical" evidence="8">
    <location>
        <begin position="107"/>
        <end position="133"/>
    </location>
</feature>
<protein>
    <recommendedName>
        <fullName evidence="9">Glycosyltransferase RgtA/B/C/D-like domain-containing protein</fullName>
    </recommendedName>
</protein>
<proteinExistence type="predicted"/>
<dbReference type="PANTHER" id="PTHR33908:SF11">
    <property type="entry name" value="MEMBRANE PROTEIN"/>
    <property type="match status" value="1"/>
</dbReference>
<dbReference type="OrthoDB" id="9813729at2"/>
<evidence type="ECO:0000256" key="6">
    <source>
        <dbReference type="ARBA" id="ARBA00022989"/>
    </source>
</evidence>
<keyword evidence="3" id="KW-0328">Glycosyltransferase</keyword>
<evidence type="ECO:0000256" key="3">
    <source>
        <dbReference type="ARBA" id="ARBA00022676"/>
    </source>
</evidence>
<dbReference type="Pfam" id="PF13231">
    <property type="entry name" value="PMT_2"/>
    <property type="match status" value="1"/>
</dbReference>
<evidence type="ECO:0000256" key="1">
    <source>
        <dbReference type="ARBA" id="ARBA00004651"/>
    </source>
</evidence>
<evidence type="ECO:0000313" key="11">
    <source>
        <dbReference type="Proteomes" id="UP000266441"/>
    </source>
</evidence>
<accession>A0A399D4Z6</accession>
<dbReference type="PANTHER" id="PTHR33908">
    <property type="entry name" value="MANNOSYLTRANSFERASE YKCB-RELATED"/>
    <property type="match status" value="1"/>
</dbReference>
<dbReference type="RefSeq" id="WP_119348511.1">
    <property type="nucleotide sequence ID" value="NZ_QWET01000002.1"/>
</dbReference>
<feature type="transmembrane region" description="Helical" evidence="8">
    <location>
        <begin position="68"/>
        <end position="86"/>
    </location>
</feature>
<comment type="subcellular location">
    <subcellularLocation>
        <location evidence="1">Cell membrane</location>
        <topology evidence="1">Multi-pass membrane protein</topology>
    </subcellularLocation>
</comment>
<reference evidence="10 11" key="1">
    <citation type="journal article" date="2015" name="Int. J. Syst. Evol. Microbiol.">
        <title>Mariniphaga sediminis sp. nov., isolated from coastal sediment.</title>
        <authorList>
            <person name="Wang F.Q."/>
            <person name="Shen Q.Y."/>
            <person name="Chen G.J."/>
            <person name="Du Z.J."/>
        </authorList>
    </citation>
    <scope>NUCLEOTIDE SEQUENCE [LARGE SCALE GENOMIC DNA]</scope>
    <source>
        <strain evidence="10 11">SY21</strain>
    </source>
</reference>
<sequence length="549" mass="63449">MKNLQKKHYYLIGAWFIANLLQSIFTGLHSDESYYWMYSENLAWGYFDHPPMAALFIHLGHLIFPGELGVRLFPILLSTITFALILNELNEKEDLLFLSVFILSFPLVHTHIAGFLAIPDVPLLFFTLLFLILYRKFLQQPGTRLSILLAVVIAALIYSKYHAFLVVGFTVLSNLKLFRNKYFWLTVSLSILLLMPHAWWQIENGFPTFKYHLIERAKPFRLKYITDNLLNQLLMAGHITGILVFWKLSRFKIKNDFDRALVFNILGFYIALFLLSFKNRIEAHWAAAVIPMLMLVTYPLIKTDVKIKRWFKRLALPVIVLMLLYRVYLALDVIPNVGYTKITFYNREAHALEIKEMAQGKKVGFFDNYAAASNYIFYTGDSAVLLSTPAYRFCQYDLWDDEKYAEGETVFAIQSKHLNPPNLTRMATGQMKGFIEIEKFQSLKGVGITPQIKHSNGEYQFEITLQNTNKRTVYTEHVSKPVLCLMQNQEEIASVPLSDSSASHQIAANGKATLRITLPENKLNRNYPITFYTRTKENIRGEIVSLNLK</sequence>
<name>A0A399D4Z6_9BACT</name>
<keyword evidence="4" id="KW-0808">Transferase</keyword>
<dbReference type="GO" id="GO:0016763">
    <property type="term" value="F:pentosyltransferase activity"/>
    <property type="evidence" value="ECO:0007669"/>
    <property type="project" value="TreeGrafter"/>
</dbReference>
<dbReference type="InterPro" id="IPR038731">
    <property type="entry name" value="RgtA/B/C-like"/>
</dbReference>
<keyword evidence="7 8" id="KW-0472">Membrane</keyword>
<feature type="domain" description="Glycosyltransferase RgtA/B/C/D-like" evidence="9">
    <location>
        <begin position="48"/>
        <end position="200"/>
    </location>
</feature>
<dbReference type="AlphaFoldDB" id="A0A399D4Z6"/>
<organism evidence="10 11">
    <name type="scientific">Mariniphaga sediminis</name>
    <dbReference type="NCBI Taxonomy" id="1628158"/>
    <lineage>
        <taxon>Bacteria</taxon>
        <taxon>Pseudomonadati</taxon>
        <taxon>Bacteroidota</taxon>
        <taxon>Bacteroidia</taxon>
        <taxon>Marinilabiliales</taxon>
        <taxon>Prolixibacteraceae</taxon>
        <taxon>Mariniphaga</taxon>
    </lineage>
</organism>
<evidence type="ECO:0000256" key="8">
    <source>
        <dbReference type="SAM" id="Phobius"/>
    </source>
</evidence>
<feature type="transmembrane region" description="Helical" evidence="8">
    <location>
        <begin position="260"/>
        <end position="277"/>
    </location>
</feature>
<evidence type="ECO:0000256" key="5">
    <source>
        <dbReference type="ARBA" id="ARBA00022692"/>
    </source>
</evidence>
<feature type="transmembrane region" description="Helical" evidence="8">
    <location>
        <begin position="182"/>
        <end position="200"/>
    </location>
</feature>
<dbReference type="GO" id="GO:0005886">
    <property type="term" value="C:plasma membrane"/>
    <property type="evidence" value="ECO:0007669"/>
    <property type="project" value="UniProtKB-SubCell"/>
</dbReference>
<keyword evidence="11" id="KW-1185">Reference proteome</keyword>
<evidence type="ECO:0000256" key="7">
    <source>
        <dbReference type="ARBA" id="ARBA00023136"/>
    </source>
</evidence>
<evidence type="ECO:0000259" key="9">
    <source>
        <dbReference type="Pfam" id="PF13231"/>
    </source>
</evidence>